<dbReference type="Proteomes" id="UP000579945">
    <property type="component" value="Unassembled WGS sequence"/>
</dbReference>
<evidence type="ECO:0000259" key="1">
    <source>
        <dbReference type="Pfam" id="PF13649"/>
    </source>
</evidence>
<evidence type="ECO:0000313" key="2">
    <source>
        <dbReference type="EMBL" id="MBB3729384.1"/>
    </source>
</evidence>
<keyword evidence="3" id="KW-1185">Reference proteome</keyword>
<organism evidence="2 3">
    <name type="scientific">Nonomuraea dietziae</name>
    <dbReference type="NCBI Taxonomy" id="65515"/>
    <lineage>
        <taxon>Bacteria</taxon>
        <taxon>Bacillati</taxon>
        <taxon>Actinomycetota</taxon>
        <taxon>Actinomycetes</taxon>
        <taxon>Streptosporangiales</taxon>
        <taxon>Streptosporangiaceae</taxon>
        <taxon>Nonomuraea</taxon>
    </lineage>
</organism>
<dbReference type="InterPro" id="IPR029063">
    <property type="entry name" value="SAM-dependent_MTases_sf"/>
</dbReference>
<dbReference type="Pfam" id="PF13649">
    <property type="entry name" value="Methyltransf_25"/>
    <property type="match status" value="1"/>
</dbReference>
<dbReference type="AlphaFoldDB" id="A0A7W5YSR3"/>
<keyword evidence="2" id="KW-0808">Transferase</keyword>
<comment type="caution">
    <text evidence="2">The sequence shown here is derived from an EMBL/GenBank/DDBJ whole genome shotgun (WGS) entry which is preliminary data.</text>
</comment>
<evidence type="ECO:0000313" key="3">
    <source>
        <dbReference type="Proteomes" id="UP000579945"/>
    </source>
</evidence>
<dbReference type="InterPro" id="IPR041698">
    <property type="entry name" value="Methyltransf_25"/>
</dbReference>
<dbReference type="CDD" id="cd02440">
    <property type="entry name" value="AdoMet_MTases"/>
    <property type="match status" value="1"/>
</dbReference>
<name>A0A7W5YSR3_9ACTN</name>
<dbReference type="PANTHER" id="PTHR42912">
    <property type="entry name" value="METHYLTRANSFERASE"/>
    <property type="match status" value="1"/>
</dbReference>
<dbReference type="GeneID" id="95391572"/>
<keyword evidence="2" id="KW-0489">Methyltransferase</keyword>
<feature type="domain" description="Methyltransferase" evidence="1">
    <location>
        <begin position="54"/>
        <end position="144"/>
    </location>
</feature>
<dbReference type="GO" id="GO:0032259">
    <property type="term" value="P:methylation"/>
    <property type="evidence" value="ECO:0007669"/>
    <property type="project" value="UniProtKB-KW"/>
</dbReference>
<accession>A0A7W5YSR3</accession>
<protein>
    <submittedName>
        <fullName evidence="2">SAM-dependent methyltransferase</fullName>
    </submittedName>
</protein>
<dbReference type="SUPFAM" id="SSF53335">
    <property type="entry name" value="S-adenosyl-L-methionine-dependent methyltransferases"/>
    <property type="match status" value="1"/>
</dbReference>
<proteinExistence type="predicted"/>
<gene>
    <name evidence="2" type="ORF">FHR33_005244</name>
</gene>
<dbReference type="EMBL" id="JACIBV010000001">
    <property type="protein sequence ID" value="MBB3729384.1"/>
    <property type="molecule type" value="Genomic_DNA"/>
</dbReference>
<reference evidence="2 3" key="1">
    <citation type="submission" date="2020-08" db="EMBL/GenBank/DDBJ databases">
        <title>Sequencing the genomes of 1000 actinobacteria strains.</title>
        <authorList>
            <person name="Klenk H.-P."/>
        </authorList>
    </citation>
    <scope>NUCLEOTIDE SEQUENCE [LARGE SCALE GENOMIC DNA]</scope>
    <source>
        <strain evidence="2 3">DSM 44320</strain>
    </source>
</reference>
<dbReference type="InterPro" id="IPR050508">
    <property type="entry name" value="Methyltransf_Superfamily"/>
</dbReference>
<dbReference type="RefSeq" id="WP_183652610.1">
    <property type="nucleotide sequence ID" value="NZ_BAAAXX010000021.1"/>
</dbReference>
<dbReference type="PANTHER" id="PTHR42912:SF95">
    <property type="entry name" value="METHYLTRANSFERASE TYPE 11 DOMAIN-CONTAINING PROTEIN"/>
    <property type="match status" value="1"/>
</dbReference>
<dbReference type="GO" id="GO:0008168">
    <property type="term" value="F:methyltransferase activity"/>
    <property type="evidence" value="ECO:0007669"/>
    <property type="project" value="UniProtKB-KW"/>
</dbReference>
<dbReference type="Gene3D" id="3.40.50.150">
    <property type="entry name" value="Vaccinia Virus protein VP39"/>
    <property type="match status" value="1"/>
</dbReference>
<sequence length="217" mass="23206">MTEPDFLRDTRASYDAVAADYAALFHDELASKPLDRAMLAAFAELVKAAGGGPVADVGSGPGRVTAHLDGLGLTAFGVDLSPEMVAVARAAHPGLRFEEGSMLALDLDDGSLGGVVAMYSIIHIPDERLPEVFAEFHRVLAPGGHLLLVFQVGDESGRRTEGFGRPMSLVFHRRQPDRVAELLAKAGLEVRARLVREPEVGTVEKTPQGYLLVRKPG</sequence>